<reference evidence="3 4" key="1">
    <citation type="submission" date="2016-11" db="EMBL/GenBank/DDBJ databases">
        <title>Trade-off between light-utilization and light-protection in marine flavobacteria.</title>
        <authorList>
            <person name="Kumagai Y."/>
        </authorList>
    </citation>
    <scope>NUCLEOTIDE SEQUENCE [LARGE SCALE GENOMIC DNA]</scope>
    <source>
        <strain evidence="3 4">NBRC 107741</strain>
    </source>
</reference>
<organism evidence="3 4">
    <name type="scientific">Aureitalea marina</name>
    <dbReference type="NCBI Taxonomy" id="930804"/>
    <lineage>
        <taxon>Bacteria</taxon>
        <taxon>Pseudomonadati</taxon>
        <taxon>Bacteroidota</taxon>
        <taxon>Flavobacteriia</taxon>
        <taxon>Flavobacteriales</taxon>
        <taxon>Flavobacteriaceae</taxon>
        <taxon>Aureitalea</taxon>
    </lineage>
</organism>
<name>A0A2S7KRS3_9FLAO</name>
<dbReference type="SUPFAM" id="SSF55347">
    <property type="entry name" value="Glyceraldehyde-3-phosphate dehydrogenase-like, C-terminal domain"/>
    <property type="match status" value="1"/>
</dbReference>
<dbReference type="EMBL" id="MQUB01000001">
    <property type="protein sequence ID" value="PQB05316.1"/>
    <property type="molecule type" value="Genomic_DNA"/>
</dbReference>
<dbReference type="Pfam" id="PF01408">
    <property type="entry name" value="GFO_IDH_MocA"/>
    <property type="match status" value="1"/>
</dbReference>
<feature type="domain" description="GFO/IDH/MocA-like oxidoreductase" evidence="2">
    <location>
        <begin position="145"/>
        <end position="276"/>
    </location>
</feature>
<dbReference type="Gene3D" id="3.40.50.720">
    <property type="entry name" value="NAD(P)-binding Rossmann-like Domain"/>
    <property type="match status" value="1"/>
</dbReference>
<protein>
    <submittedName>
        <fullName evidence="3">Oxidoreductase</fullName>
    </submittedName>
</protein>
<dbReference type="PANTHER" id="PTHR43708">
    <property type="entry name" value="CONSERVED EXPRESSED OXIDOREDUCTASE (EUROFUNG)"/>
    <property type="match status" value="1"/>
</dbReference>
<dbReference type="GO" id="GO:0000166">
    <property type="term" value="F:nucleotide binding"/>
    <property type="evidence" value="ECO:0007669"/>
    <property type="project" value="InterPro"/>
</dbReference>
<dbReference type="InterPro" id="IPR055170">
    <property type="entry name" value="GFO_IDH_MocA-like_dom"/>
</dbReference>
<dbReference type="AlphaFoldDB" id="A0A2S7KRS3"/>
<feature type="domain" description="Gfo/Idh/MocA-like oxidoreductase N-terminal" evidence="1">
    <location>
        <begin position="6"/>
        <end position="136"/>
    </location>
</feature>
<dbReference type="Pfam" id="PF22725">
    <property type="entry name" value="GFO_IDH_MocA_C3"/>
    <property type="match status" value="1"/>
</dbReference>
<accession>A0A2S7KRS3</accession>
<dbReference type="Proteomes" id="UP000239800">
    <property type="component" value="Unassembled WGS sequence"/>
</dbReference>
<sequence>MSNKIRWGVLGGGGDSLIGVLHRVAASMFDAYQLTGAVFNPDHETSKAFARQIGIPTDRIYSDHHEMIRLEMQLPEDERIQVVSVLTPNFLHFPMAKQLLENGFSVICEKPMTMTYAEALELEAIHQKSGAVFALTHTYTGYPMVRQMKQMIAQGVIGEIQKVDVQYYQGWINPIIHDPQLRKTTWRLDPEKSGISCCMGDIGVHGYQMLEFVTGLEVKSILADLNHLYEDNQMDIDGTVLLRFDGAAKGVLRASQIATAEENNFSVAVYGKSGSLKWEQENPNYLYLLTEDKPLQTLKPGHSYNDKMSLDGTKLPPGHPEGIFDAMGNIYKGVAKAVRNQPYEAGEFPGMRDGVRGMHFIEEAVASHANGNVWTDL</sequence>
<comment type="caution">
    <text evidence="3">The sequence shown here is derived from an EMBL/GenBank/DDBJ whole genome shotgun (WGS) entry which is preliminary data.</text>
</comment>
<gene>
    <name evidence="3" type="ORF">BST85_10790</name>
</gene>
<dbReference type="InterPro" id="IPR000683">
    <property type="entry name" value="Gfo/Idh/MocA-like_OxRdtase_N"/>
</dbReference>
<dbReference type="OrthoDB" id="9815825at2"/>
<dbReference type="InterPro" id="IPR051317">
    <property type="entry name" value="Gfo/Idh/MocA_oxidoreduct"/>
</dbReference>
<dbReference type="SUPFAM" id="SSF51735">
    <property type="entry name" value="NAD(P)-binding Rossmann-fold domains"/>
    <property type="match status" value="1"/>
</dbReference>
<evidence type="ECO:0000313" key="4">
    <source>
        <dbReference type="Proteomes" id="UP000239800"/>
    </source>
</evidence>
<evidence type="ECO:0000259" key="2">
    <source>
        <dbReference type="Pfam" id="PF22725"/>
    </source>
</evidence>
<dbReference type="Gene3D" id="3.30.360.10">
    <property type="entry name" value="Dihydrodipicolinate Reductase, domain 2"/>
    <property type="match status" value="1"/>
</dbReference>
<dbReference type="PANTHER" id="PTHR43708:SF3">
    <property type="entry name" value="OXIDOREDUCTASE"/>
    <property type="match status" value="1"/>
</dbReference>
<dbReference type="RefSeq" id="WP_104813255.1">
    <property type="nucleotide sequence ID" value="NZ_MQUB01000001.1"/>
</dbReference>
<keyword evidence="4" id="KW-1185">Reference proteome</keyword>
<evidence type="ECO:0000259" key="1">
    <source>
        <dbReference type="Pfam" id="PF01408"/>
    </source>
</evidence>
<dbReference type="InterPro" id="IPR036291">
    <property type="entry name" value="NAD(P)-bd_dom_sf"/>
</dbReference>
<evidence type="ECO:0000313" key="3">
    <source>
        <dbReference type="EMBL" id="PQB05316.1"/>
    </source>
</evidence>
<proteinExistence type="predicted"/>